<name>A0A9P8PFQ1_9ASCO</name>
<organism evidence="6 7">
    <name type="scientific">Wickerhamomyces mucosus</name>
    <dbReference type="NCBI Taxonomy" id="1378264"/>
    <lineage>
        <taxon>Eukaryota</taxon>
        <taxon>Fungi</taxon>
        <taxon>Dikarya</taxon>
        <taxon>Ascomycota</taxon>
        <taxon>Saccharomycotina</taxon>
        <taxon>Saccharomycetes</taxon>
        <taxon>Phaffomycetales</taxon>
        <taxon>Wickerhamomycetaceae</taxon>
        <taxon>Wickerhamomyces</taxon>
    </lineage>
</organism>
<keyword evidence="2" id="KW-0001">2Fe-2S</keyword>
<evidence type="ECO:0000256" key="4">
    <source>
        <dbReference type="SAM" id="MobiDB-lite"/>
    </source>
</evidence>
<dbReference type="Pfam" id="PF00462">
    <property type="entry name" value="Glutaredoxin"/>
    <property type="match status" value="1"/>
</dbReference>
<dbReference type="EMBL" id="JAEUBF010001278">
    <property type="protein sequence ID" value="KAH3671443.1"/>
    <property type="molecule type" value="Genomic_DNA"/>
</dbReference>
<evidence type="ECO:0000259" key="5">
    <source>
        <dbReference type="Pfam" id="PF00462"/>
    </source>
</evidence>
<dbReference type="PANTHER" id="PTHR45694">
    <property type="entry name" value="GLUTAREDOXIN 2"/>
    <property type="match status" value="1"/>
</dbReference>
<evidence type="ECO:0000256" key="2">
    <source>
        <dbReference type="ARBA" id="ARBA00022714"/>
    </source>
</evidence>
<proteinExistence type="inferred from homology"/>
<dbReference type="GO" id="GO:0000324">
    <property type="term" value="C:fungal-type vacuole"/>
    <property type="evidence" value="ECO:0007669"/>
    <property type="project" value="TreeGrafter"/>
</dbReference>
<dbReference type="NCBIfam" id="TIGR02180">
    <property type="entry name" value="GRX_euk"/>
    <property type="match status" value="1"/>
</dbReference>
<dbReference type="GO" id="GO:0004362">
    <property type="term" value="F:glutathione-disulfide reductase (NADPH) activity"/>
    <property type="evidence" value="ECO:0007669"/>
    <property type="project" value="UniProtKB-ARBA"/>
</dbReference>
<dbReference type="GO" id="GO:0005796">
    <property type="term" value="C:Golgi lumen"/>
    <property type="evidence" value="ECO:0007669"/>
    <property type="project" value="TreeGrafter"/>
</dbReference>
<evidence type="ECO:0000256" key="1">
    <source>
        <dbReference type="ARBA" id="ARBA00009630"/>
    </source>
</evidence>
<evidence type="ECO:0000256" key="3">
    <source>
        <dbReference type="ARBA" id="ARBA00023014"/>
    </source>
</evidence>
<dbReference type="AlphaFoldDB" id="A0A9P8PFQ1"/>
<feature type="domain" description="Glutaredoxin" evidence="5">
    <location>
        <begin position="125"/>
        <end position="188"/>
    </location>
</feature>
<dbReference type="SUPFAM" id="SSF52833">
    <property type="entry name" value="Thioredoxin-like"/>
    <property type="match status" value="1"/>
</dbReference>
<dbReference type="OrthoDB" id="423313at2759"/>
<dbReference type="InterPro" id="IPR011899">
    <property type="entry name" value="Glutaredoxin_euk/vir"/>
</dbReference>
<dbReference type="InterPro" id="IPR036249">
    <property type="entry name" value="Thioredoxin-like_sf"/>
</dbReference>
<sequence>MVSSRRSRILAFSAVVITFIFILITTHSNSISNGTLFNSTSNNNYNNNANANDIEKDNKKLIVDTSSNIGKIDESAIKSNEEQIQQNIAKSKAQQQQQSKDSKDTDSSSFDAQTEFNQILSLSPVVIFSKTYCGYSAALKKLFKSEYELTPAPTIVELDKHSHGKELQDYIASKSGRKTVPNLFINGVSRGGSDDMKLLHQENKLLNSLKEWGGKGLSVDKISAPSNS</sequence>
<evidence type="ECO:0000313" key="7">
    <source>
        <dbReference type="Proteomes" id="UP000769528"/>
    </source>
</evidence>
<keyword evidence="7" id="KW-1185">Reference proteome</keyword>
<evidence type="ECO:0000313" key="6">
    <source>
        <dbReference type="EMBL" id="KAH3671443.1"/>
    </source>
</evidence>
<dbReference type="InterPro" id="IPR014025">
    <property type="entry name" value="Glutaredoxin_subgr"/>
</dbReference>
<reference evidence="6" key="2">
    <citation type="submission" date="2021-01" db="EMBL/GenBank/DDBJ databases">
        <authorList>
            <person name="Schikora-Tamarit M.A."/>
        </authorList>
    </citation>
    <scope>NUCLEOTIDE SEQUENCE</scope>
    <source>
        <strain evidence="6">CBS6341</strain>
    </source>
</reference>
<dbReference type="PRINTS" id="PR00160">
    <property type="entry name" value="GLUTAREDOXIN"/>
</dbReference>
<keyword evidence="2" id="KW-0408">Iron</keyword>
<accession>A0A9P8PFQ1</accession>
<gene>
    <name evidence="6" type="ORF">WICMUC_004624</name>
</gene>
<reference evidence="6" key="1">
    <citation type="journal article" date="2021" name="Open Biol.">
        <title>Shared evolutionary footprints suggest mitochondrial oxidative damage underlies multiple complex I losses in fungi.</title>
        <authorList>
            <person name="Schikora-Tamarit M.A."/>
            <person name="Marcet-Houben M."/>
            <person name="Nosek J."/>
            <person name="Gabaldon T."/>
        </authorList>
    </citation>
    <scope>NUCLEOTIDE SEQUENCE</scope>
    <source>
        <strain evidence="6">CBS6341</strain>
    </source>
</reference>
<keyword evidence="3" id="KW-0411">Iron-sulfur</keyword>
<dbReference type="GO" id="GO:0005801">
    <property type="term" value="C:cis-Golgi network"/>
    <property type="evidence" value="ECO:0007669"/>
    <property type="project" value="UniProtKB-ARBA"/>
</dbReference>
<dbReference type="GO" id="GO:0051537">
    <property type="term" value="F:2 iron, 2 sulfur cluster binding"/>
    <property type="evidence" value="ECO:0007669"/>
    <property type="project" value="UniProtKB-KW"/>
</dbReference>
<dbReference type="Gene3D" id="3.40.30.10">
    <property type="entry name" value="Glutaredoxin"/>
    <property type="match status" value="1"/>
</dbReference>
<keyword evidence="2" id="KW-0479">Metal-binding</keyword>
<comment type="similarity">
    <text evidence="1">Belongs to the glutaredoxin family. Monothiol subfamily.</text>
</comment>
<dbReference type="PANTHER" id="PTHR45694:SF5">
    <property type="entry name" value="GLUTAREDOXIN 2"/>
    <property type="match status" value="1"/>
</dbReference>
<comment type="caution">
    <text evidence="6">The sequence shown here is derived from an EMBL/GenBank/DDBJ whole genome shotgun (WGS) entry which is preliminary data.</text>
</comment>
<dbReference type="GO" id="GO:0034599">
    <property type="term" value="P:cellular response to oxidative stress"/>
    <property type="evidence" value="ECO:0007669"/>
    <property type="project" value="TreeGrafter"/>
</dbReference>
<protein>
    <recommendedName>
        <fullName evidence="5">Glutaredoxin domain-containing protein</fullName>
    </recommendedName>
</protein>
<dbReference type="CDD" id="cd03419">
    <property type="entry name" value="GRX_GRXh_1_2_like"/>
    <property type="match status" value="1"/>
</dbReference>
<feature type="region of interest" description="Disordered" evidence="4">
    <location>
        <begin position="86"/>
        <end position="109"/>
    </location>
</feature>
<dbReference type="InterPro" id="IPR002109">
    <property type="entry name" value="Glutaredoxin"/>
</dbReference>
<feature type="compositionally biased region" description="Low complexity" evidence="4">
    <location>
        <begin position="86"/>
        <end position="99"/>
    </location>
</feature>
<dbReference type="Proteomes" id="UP000769528">
    <property type="component" value="Unassembled WGS sequence"/>
</dbReference>
<dbReference type="PROSITE" id="PS51354">
    <property type="entry name" value="GLUTAREDOXIN_2"/>
    <property type="match status" value="1"/>
</dbReference>
<dbReference type="FunFam" id="3.40.30.10:FF:000093">
    <property type="entry name" value="Glutaredoxin 2"/>
    <property type="match status" value="1"/>
</dbReference>